<protein>
    <submittedName>
        <fullName evidence="1">Uncharacterized protein</fullName>
    </submittedName>
</protein>
<keyword evidence="2" id="KW-1185">Reference proteome</keyword>
<sequence length="276" mass="31491">MGKKCFVPRCKPGYKTCTEKLSLFAAHREADRLKIWRHAIPRMDRVLQSTDYVCEKHFEPRYVTKTCEAVYKGHVLAPSHQVTHKGPYRRANALQASVSTLRFQITARHLAHGLIRLRCSSSINKNHSRSSQELLIGTQRHLATEKTYEEENAPTVTGVKPYYSVGDTIDLNCSAVMATDEIELEWFINDDEHMPSGYQTRYPTSRQSETGLRETVVRLRFVLQPRHYHNDELRLRCTATFSKLLTLSSEETVLVASQQTPGFHIAESRSGEKGVA</sequence>
<evidence type="ECO:0000313" key="2">
    <source>
        <dbReference type="Proteomes" id="UP000821865"/>
    </source>
</evidence>
<dbReference type="EMBL" id="CM023471">
    <property type="protein sequence ID" value="KAH7965949.1"/>
    <property type="molecule type" value="Genomic_DNA"/>
</dbReference>
<gene>
    <name evidence="1" type="ORF">HPB49_012280</name>
</gene>
<organism evidence="1 2">
    <name type="scientific">Dermacentor silvarum</name>
    <name type="common">Tick</name>
    <dbReference type="NCBI Taxonomy" id="543639"/>
    <lineage>
        <taxon>Eukaryota</taxon>
        <taxon>Metazoa</taxon>
        <taxon>Ecdysozoa</taxon>
        <taxon>Arthropoda</taxon>
        <taxon>Chelicerata</taxon>
        <taxon>Arachnida</taxon>
        <taxon>Acari</taxon>
        <taxon>Parasitiformes</taxon>
        <taxon>Ixodida</taxon>
        <taxon>Ixodoidea</taxon>
        <taxon>Ixodidae</taxon>
        <taxon>Rhipicephalinae</taxon>
        <taxon>Dermacentor</taxon>
    </lineage>
</organism>
<proteinExistence type="predicted"/>
<dbReference type="Proteomes" id="UP000821865">
    <property type="component" value="Chromosome 2"/>
</dbReference>
<comment type="caution">
    <text evidence="1">The sequence shown here is derived from an EMBL/GenBank/DDBJ whole genome shotgun (WGS) entry which is preliminary data.</text>
</comment>
<reference evidence="1" key="1">
    <citation type="submission" date="2020-05" db="EMBL/GenBank/DDBJ databases">
        <title>Large-scale comparative analyses of tick genomes elucidate their genetic diversity and vector capacities.</title>
        <authorList>
            <person name="Jia N."/>
            <person name="Wang J."/>
            <person name="Shi W."/>
            <person name="Du L."/>
            <person name="Sun Y."/>
            <person name="Zhan W."/>
            <person name="Jiang J."/>
            <person name="Wang Q."/>
            <person name="Zhang B."/>
            <person name="Ji P."/>
            <person name="Sakyi L.B."/>
            <person name="Cui X."/>
            <person name="Yuan T."/>
            <person name="Jiang B."/>
            <person name="Yang W."/>
            <person name="Lam T.T.-Y."/>
            <person name="Chang Q."/>
            <person name="Ding S."/>
            <person name="Wang X."/>
            <person name="Zhu J."/>
            <person name="Ruan X."/>
            <person name="Zhao L."/>
            <person name="Wei J."/>
            <person name="Que T."/>
            <person name="Du C."/>
            <person name="Cheng J."/>
            <person name="Dai P."/>
            <person name="Han X."/>
            <person name="Huang E."/>
            <person name="Gao Y."/>
            <person name="Liu J."/>
            <person name="Shao H."/>
            <person name="Ye R."/>
            <person name="Li L."/>
            <person name="Wei W."/>
            <person name="Wang X."/>
            <person name="Wang C."/>
            <person name="Yang T."/>
            <person name="Huo Q."/>
            <person name="Li W."/>
            <person name="Guo W."/>
            <person name="Chen H."/>
            <person name="Zhou L."/>
            <person name="Ni X."/>
            <person name="Tian J."/>
            <person name="Zhou Y."/>
            <person name="Sheng Y."/>
            <person name="Liu T."/>
            <person name="Pan Y."/>
            <person name="Xia L."/>
            <person name="Li J."/>
            <person name="Zhao F."/>
            <person name="Cao W."/>
        </authorList>
    </citation>
    <scope>NUCLEOTIDE SEQUENCE</scope>
    <source>
        <strain evidence="1">Dsil-2018</strain>
    </source>
</reference>
<evidence type="ECO:0000313" key="1">
    <source>
        <dbReference type="EMBL" id="KAH7965949.1"/>
    </source>
</evidence>
<name>A0ACB8DCY2_DERSI</name>
<accession>A0ACB8DCY2</accession>